<gene>
    <name evidence="12 13 14" type="primary">LOC106746987</name>
</gene>
<feature type="region of interest" description="Disordered" evidence="9">
    <location>
        <begin position="408"/>
        <end position="456"/>
    </location>
</feature>
<evidence type="ECO:0000259" key="10">
    <source>
        <dbReference type="PROSITE" id="PS50157"/>
    </source>
</evidence>
<dbReference type="FunFam" id="3.30.160.60:FF:000446">
    <property type="entry name" value="Zinc finger protein"/>
    <property type="match status" value="2"/>
</dbReference>
<dbReference type="KEGG" id="dqu:106746987"/>
<feature type="region of interest" description="Disordered" evidence="9">
    <location>
        <begin position="482"/>
        <end position="523"/>
    </location>
</feature>
<keyword evidence="3" id="KW-0677">Repeat</keyword>
<feature type="domain" description="C2H2-type" evidence="10">
    <location>
        <begin position="115"/>
        <end position="143"/>
    </location>
</feature>
<evidence type="ECO:0000313" key="12">
    <source>
        <dbReference type="RefSeq" id="XP_014479689.1"/>
    </source>
</evidence>
<dbReference type="FunFam" id="3.30.160.60:FF:001049">
    <property type="entry name" value="zinc finger protein 319"/>
    <property type="match status" value="1"/>
</dbReference>
<dbReference type="GO" id="GO:0010468">
    <property type="term" value="P:regulation of gene expression"/>
    <property type="evidence" value="ECO:0007669"/>
    <property type="project" value="TreeGrafter"/>
</dbReference>
<dbReference type="InterPro" id="IPR050331">
    <property type="entry name" value="Zinc_finger"/>
</dbReference>
<dbReference type="RefSeq" id="XP_014479690.1">
    <property type="nucleotide sequence ID" value="XM_014624204.1"/>
</dbReference>
<evidence type="ECO:0000256" key="5">
    <source>
        <dbReference type="ARBA" id="ARBA00022833"/>
    </source>
</evidence>
<feature type="domain" description="C2H2-type" evidence="10">
    <location>
        <begin position="764"/>
        <end position="791"/>
    </location>
</feature>
<feature type="domain" description="C2H2-type" evidence="10">
    <location>
        <begin position="793"/>
        <end position="821"/>
    </location>
</feature>
<dbReference type="GO" id="GO:0032502">
    <property type="term" value="P:developmental process"/>
    <property type="evidence" value="ECO:0007669"/>
    <property type="project" value="UniProtKB-ARBA"/>
</dbReference>
<dbReference type="PANTHER" id="PTHR16515">
    <property type="entry name" value="PR DOMAIN ZINC FINGER PROTEIN"/>
    <property type="match status" value="1"/>
</dbReference>
<evidence type="ECO:0000256" key="7">
    <source>
        <dbReference type="ARBA" id="ARBA00023242"/>
    </source>
</evidence>
<evidence type="ECO:0000256" key="8">
    <source>
        <dbReference type="PROSITE-ProRule" id="PRU00042"/>
    </source>
</evidence>
<feature type="domain" description="C2H2-type" evidence="10">
    <location>
        <begin position="824"/>
        <end position="852"/>
    </location>
</feature>
<dbReference type="GO" id="GO:0008270">
    <property type="term" value="F:zinc ion binding"/>
    <property type="evidence" value="ECO:0007669"/>
    <property type="project" value="UniProtKB-KW"/>
</dbReference>
<reference evidence="12 13" key="1">
    <citation type="submission" date="2025-04" db="UniProtKB">
        <authorList>
            <consortium name="RefSeq"/>
        </authorList>
    </citation>
    <scope>IDENTIFICATION</scope>
</reference>
<evidence type="ECO:0000256" key="3">
    <source>
        <dbReference type="ARBA" id="ARBA00022737"/>
    </source>
</evidence>
<feature type="compositionally biased region" description="Polar residues" evidence="9">
    <location>
        <begin position="442"/>
        <end position="456"/>
    </location>
</feature>
<feature type="compositionally biased region" description="Basic and acidic residues" evidence="9">
    <location>
        <begin position="737"/>
        <end position="758"/>
    </location>
</feature>
<feature type="domain" description="C2H2-type" evidence="10">
    <location>
        <begin position="59"/>
        <end position="86"/>
    </location>
</feature>
<dbReference type="PANTHER" id="PTHR16515:SF49">
    <property type="entry name" value="GASTRULA ZINC FINGER PROTEIN XLCGF49.1-LIKE-RELATED"/>
    <property type="match status" value="1"/>
</dbReference>
<dbReference type="SUPFAM" id="SSF57667">
    <property type="entry name" value="beta-beta-alpha zinc fingers"/>
    <property type="match status" value="5"/>
</dbReference>
<evidence type="ECO:0000313" key="14">
    <source>
        <dbReference type="RefSeq" id="XP_014479691.1"/>
    </source>
</evidence>
<dbReference type="GO" id="GO:0005634">
    <property type="term" value="C:nucleus"/>
    <property type="evidence" value="ECO:0007669"/>
    <property type="project" value="UniProtKB-SubCell"/>
</dbReference>
<feature type="domain" description="C2H2-type" evidence="10">
    <location>
        <begin position="909"/>
        <end position="936"/>
    </location>
</feature>
<keyword evidence="5" id="KW-0862">Zinc</keyword>
<evidence type="ECO:0000313" key="13">
    <source>
        <dbReference type="RefSeq" id="XP_014479690.1"/>
    </source>
</evidence>
<feature type="compositionally biased region" description="Polar residues" evidence="9">
    <location>
        <begin position="422"/>
        <end position="431"/>
    </location>
</feature>
<name>A0A6P3XMJ7_DINQU</name>
<comment type="subcellular location">
    <subcellularLocation>
        <location evidence="1">Nucleus</location>
    </subcellularLocation>
</comment>
<feature type="domain" description="C2H2-type" evidence="10">
    <location>
        <begin position="881"/>
        <end position="908"/>
    </location>
</feature>
<dbReference type="PROSITE" id="PS00028">
    <property type="entry name" value="ZINC_FINGER_C2H2_1"/>
    <property type="match status" value="10"/>
</dbReference>
<feature type="domain" description="C2H2-type" evidence="10">
    <location>
        <begin position="87"/>
        <end position="114"/>
    </location>
</feature>
<evidence type="ECO:0000313" key="11">
    <source>
        <dbReference type="Proteomes" id="UP000515204"/>
    </source>
</evidence>
<dbReference type="Pfam" id="PF00096">
    <property type="entry name" value="zf-C2H2"/>
    <property type="match status" value="8"/>
</dbReference>
<evidence type="ECO:0000256" key="2">
    <source>
        <dbReference type="ARBA" id="ARBA00022723"/>
    </source>
</evidence>
<feature type="region of interest" description="Disordered" evidence="9">
    <location>
        <begin position="731"/>
        <end position="763"/>
    </location>
</feature>
<keyword evidence="4 8" id="KW-0863">Zinc-finger</keyword>
<dbReference type="RefSeq" id="XP_014479689.1">
    <property type="nucleotide sequence ID" value="XM_014624203.1"/>
</dbReference>
<dbReference type="Proteomes" id="UP000515204">
    <property type="component" value="Unplaced"/>
</dbReference>
<proteinExistence type="predicted"/>
<dbReference type="InterPro" id="IPR036236">
    <property type="entry name" value="Znf_C2H2_sf"/>
</dbReference>
<dbReference type="GO" id="GO:0003677">
    <property type="term" value="F:DNA binding"/>
    <property type="evidence" value="ECO:0007669"/>
    <property type="project" value="UniProtKB-KW"/>
</dbReference>
<feature type="domain" description="C2H2-type" evidence="10">
    <location>
        <begin position="853"/>
        <end position="880"/>
    </location>
</feature>
<dbReference type="AlphaFoldDB" id="A0A6P3XMJ7"/>
<dbReference type="SMART" id="SM00355">
    <property type="entry name" value="ZnF_C2H2"/>
    <property type="match status" value="10"/>
</dbReference>
<keyword evidence="2" id="KW-0479">Metal-binding</keyword>
<organism evidence="11 13">
    <name type="scientific">Dinoponera quadriceps</name>
    <name type="common">South American ant</name>
    <dbReference type="NCBI Taxonomy" id="609295"/>
    <lineage>
        <taxon>Eukaryota</taxon>
        <taxon>Metazoa</taxon>
        <taxon>Ecdysozoa</taxon>
        <taxon>Arthropoda</taxon>
        <taxon>Hexapoda</taxon>
        <taxon>Insecta</taxon>
        <taxon>Pterygota</taxon>
        <taxon>Neoptera</taxon>
        <taxon>Endopterygota</taxon>
        <taxon>Hymenoptera</taxon>
        <taxon>Apocrita</taxon>
        <taxon>Aculeata</taxon>
        <taxon>Formicoidea</taxon>
        <taxon>Formicidae</taxon>
        <taxon>Ponerinae</taxon>
        <taxon>Ponerini</taxon>
        <taxon>Dinoponera</taxon>
    </lineage>
</organism>
<keyword evidence="6" id="KW-0238">DNA-binding</keyword>
<accession>A0A6P3XMJ7</accession>
<keyword evidence="11" id="KW-1185">Reference proteome</keyword>
<dbReference type="OrthoDB" id="9439903at2759"/>
<feature type="domain" description="C2H2-type" evidence="10">
    <location>
        <begin position="30"/>
        <end position="58"/>
    </location>
</feature>
<dbReference type="FunFam" id="3.30.160.60:FF:000478">
    <property type="entry name" value="Zinc finger protein 133"/>
    <property type="match status" value="1"/>
</dbReference>
<keyword evidence="7" id="KW-0539">Nucleus</keyword>
<dbReference type="InterPro" id="IPR013087">
    <property type="entry name" value="Znf_C2H2_type"/>
</dbReference>
<sequence length="954" mass="108078">MNTLNNINTQETNAEMKLQKNVRHNTVKIFKCSECGLTFDRASQLGYHYRSIHLGERSQVCQICGKGFFRKADLRTHLNVHLGTNFCICEFCGRKFNHISNLIRHCRVHAGVKPYLCSICERRFTQVSSLVRHKQIIHGIPKESMRQYCSSSLISNKSHVAMHASKENETTDNNIKDTYHEKVCTELKCQNANRETNAQKDKISSQHNNDVNSTAVTTYLPFETVIYVTSKQFEEDNLAEIENRLSQDYLAGIEEKLQSIDLSTSKTAVSNPPQSDTAGNHETQTQSKDSVIYLHQLDRNSFTFLPRDRGPGDVAREIHSFKEESVANDVGKSLGIGANLPTCDSDKFLHNKQTCKEITGEDRKCCDKTLNDDNQLYIELSELGLLKFDESRYCGNADLDAVKSQHSTSIAADDDDDDDDLTYTSAQNHQGNLARDEENSAAGLSNPGNVALNNNEDPMVQTEAGEQFYEFISNLVEKMQDSASGVVENPQDKAEGPSSSNVFNVGHCPRDSRGVTAEKNDRNATQPALEDLADMNNEFSYTQFDFHRDEKSFTVLCEAERYQREKSLQAAYGSHPGNLELLENEPHVDFDKYVETNFEVFERLNYENCGEKFFEFVEVADIGVESSQGSKEQSPMVCLTVQNDGDQLLELLQDCQITEQEPDFVSTATSKLGEDCSNVLSRDKTVGCTTEDKPDFFTLYVESNAPLEENLSSGDDVADPLYTDLMVDNDGVSASDENCKSQEPKRPPEKSDRPEKPRPSPKKYQCSVCKKAFSTAYNYKQHIGIHFADQQKFHCKECGVSFAWKSTLNKHMASTHSSNWPPKFVCGVCPRAYSTLSQVNEHVKRDHLKQRNHVCDYCGKSFFKSFDLKTHSRTHTNERPYACRVCGKRFHHQSHIIRHERTHSGERPYVCVVCQKAFIQPGSLKVHEQKHRQLKMDILNYQIDEDDPIALMTL</sequence>
<feature type="region of interest" description="Disordered" evidence="9">
    <location>
        <begin position="263"/>
        <end position="287"/>
    </location>
</feature>
<feature type="compositionally biased region" description="Acidic residues" evidence="9">
    <location>
        <begin position="412"/>
        <end position="421"/>
    </location>
</feature>
<feature type="compositionally biased region" description="Basic and acidic residues" evidence="9">
    <location>
        <begin position="508"/>
        <end position="522"/>
    </location>
</feature>
<evidence type="ECO:0000256" key="4">
    <source>
        <dbReference type="ARBA" id="ARBA00022771"/>
    </source>
</evidence>
<evidence type="ECO:0000256" key="6">
    <source>
        <dbReference type="ARBA" id="ARBA00023125"/>
    </source>
</evidence>
<evidence type="ECO:0000256" key="9">
    <source>
        <dbReference type="SAM" id="MobiDB-lite"/>
    </source>
</evidence>
<dbReference type="GeneID" id="106746987"/>
<dbReference type="Gene3D" id="3.30.160.60">
    <property type="entry name" value="Classic Zinc Finger"/>
    <property type="match status" value="8"/>
</dbReference>
<protein>
    <submittedName>
        <fullName evidence="12 13">Uncharacterized protein LOC106746987</fullName>
    </submittedName>
</protein>
<dbReference type="RefSeq" id="XP_014479691.1">
    <property type="nucleotide sequence ID" value="XM_014624205.1"/>
</dbReference>
<dbReference type="PROSITE" id="PS50157">
    <property type="entry name" value="ZINC_FINGER_C2H2_2"/>
    <property type="match status" value="10"/>
</dbReference>
<evidence type="ECO:0000256" key="1">
    <source>
        <dbReference type="ARBA" id="ARBA00004123"/>
    </source>
</evidence>